<dbReference type="InterPro" id="IPR050266">
    <property type="entry name" value="AB_hydrolase_sf"/>
</dbReference>
<dbReference type="SUPFAM" id="SSF53474">
    <property type="entry name" value="alpha/beta-Hydrolases"/>
    <property type="match status" value="1"/>
</dbReference>
<proteinExistence type="predicted"/>
<evidence type="ECO:0000313" key="4">
    <source>
        <dbReference type="Proteomes" id="UP000589620"/>
    </source>
</evidence>
<accession>A0A852SZL3</accession>
<organism evidence="3 4">
    <name type="scientific">Leifsonia soli</name>
    <dbReference type="NCBI Taxonomy" id="582665"/>
    <lineage>
        <taxon>Bacteria</taxon>
        <taxon>Bacillati</taxon>
        <taxon>Actinomycetota</taxon>
        <taxon>Actinomycetes</taxon>
        <taxon>Micrococcales</taxon>
        <taxon>Microbacteriaceae</taxon>
        <taxon>Leifsonia</taxon>
    </lineage>
</organism>
<evidence type="ECO:0000256" key="1">
    <source>
        <dbReference type="ARBA" id="ARBA00022801"/>
    </source>
</evidence>
<keyword evidence="4" id="KW-1185">Reference proteome</keyword>
<dbReference type="PANTHER" id="PTHR43798:SF31">
    <property type="entry name" value="AB HYDROLASE SUPERFAMILY PROTEIN YCLE"/>
    <property type="match status" value="1"/>
</dbReference>
<sequence length="296" mass="31950">MSTRAGYAPFTVPVAGGDLAGGVWHPDAEGMPILAVHGITASHRAWLLAADRLPRRRLIAPDLRGRGRSSGLPGPFGLVQHADDLARVLDALSLDRVVVAGHSMGAFVAVRFAERHPDRVERLVLIDGGLPLPPPEGVAPEDVPAVVLGPAIERLRMRFASPEEYEAFWRRHPAIGPWWNPAIADYVAYDLVGDAPELRSSADAEAVSVNALELDGSAGYAEALASLLLPIDLVRAPRGLLDGPPLYDPAVVAEWHERLPGMRIHEADDVNHYTILMTDAGLRQVLPVLDPKETPR</sequence>
<evidence type="ECO:0000259" key="2">
    <source>
        <dbReference type="Pfam" id="PF00561"/>
    </source>
</evidence>
<dbReference type="PRINTS" id="PR00111">
    <property type="entry name" value="ABHYDROLASE"/>
</dbReference>
<evidence type="ECO:0000313" key="3">
    <source>
        <dbReference type="EMBL" id="NYD74688.1"/>
    </source>
</evidence>
<dbReference type="GO" id="GO:0016787">
    <property type="term" value="F:hydrolase activity"/>
    <property type="evidence" value="ECO:0007669"/>
    <property type="project" value="UniProtKB-KW"/>
</dbReference>
<dbReference type="RefSeq" id="WP_343037263.1">
    <property type="nucleotide sequence ID" value="NZ_BAAAPX010000001.1"/>
</dbReference>
<keyword evidence="1" id="KW-0378">Hydrolase</keyword>
<dbReference type="Pfam" id="PF00561">
    <property type="entry name" value="Abhydrolase_1"/>
    <property type="match status" value="1"/>
</dbReference>
<reference evidence="3 4" key="1">
    <citation type="submission" date="2020-07" db="EMBL/GenBank/DDBJ databases">
        <title>Sequencing the genomes of 1000 actinobacteria strains.</title>
        <authorList>
            <person name="Klenk H.-P."/>
        </authorList>
    </citation>
    <scope>NUCLEOTIDE SEQUENCE [LARGE SCALE GENOMIC DNA]</scope>
    <source>
        <strain evidence="3 4">DSM 23871</strain>
    </source>
</reference>
<protein>
    <submittedName>
        <fullName evidence="3">Pimeloyl-ACP methyl ester carboxylesterase</fullName>
    </submittedName>
</protein>
<feature type="domain" description="AB hydrolase-1" evidence="2">
    <location>
        <begin position="32"/>
        <end position="136"/>
    </location>
</feature>
<dbReference type="InterPro" id="IPR029058">
    <property type="entry name" value="AB_hydrolase_fold"/>
</dbReference>
<gene>
    <name evidence="3" type="ORF">BJ963_002207</name>
</gene>
<dbReference type="PANTHER" id="PTHR43798">
    <property type="entry name" value="MONOACYLGLYCEROL LIPASE"/>
    <property type="match status" value="1"/>
</dbReference>
<dbReference type="InterPro" id="IPR000073">
    <property type="entry name" value="AB_hydrolase_1"/>
</dbReference>
<dbReference type="AlphaFoldDB" id="A0A852SZL3"/>
<name>A0A852SZL3_9MICO</name>
<dbReference type="EMBL" id="JACCBJ010000001">
    <property type="protein sequence ID" value="NYD74688.1"/>
    <property type="molecule type" value="Genomic_DNA"/>
</dbReference>
<dbReference type="GO" id="GO:0016020">
    <property type="term" value="C:membrane"/>
    <property type="evidence" value="ECO:0007669"/>
    <property type="project" value="TreeGrafter"/>
</dbReference>
<dbReference type="Proteomes" id="UP000589620">
    <property type="component" value="Unassembled WGS sequence"/>
</dbReference>
<comment type="caution">
    <text evidence="3">The sequence shown here is derived from an EMBL/GenBank/DDBJ whole genome shotgun (WGS) entry which is preliminary data.</text>
</comment>
<dbReference type="Gene3D" id="3.40.50.1820">
    <property type="entry name" value="alpha/beta hydrolase"/>
    <property type="match status" value="1"/>
</dbReference>